<organism evidence="1 2">
    <name type="scientific">Vanrija pseudolonga</name>
    <dbReference type="NCBI Taxonomy" id="143232"/>
    <lineage>
        <taxon>Eukaryota</taxon>
        <taxon>Fungi</taxon>
        <taxon>Dikarya</taxon>
        <taxon>Basidiomycota</taxon>
        <taxon>Agaricomycotina</taxon>
        <taxon>Tremellomycetes</taxon>
        <taxon>Trichosporonales</taxon>
        <taxon>Trichosporonaceae</taxon>
        <taxon>Vanrija</taxon>
    </lineage>
</organism>
<name>A0AAF1BQ11_9TREE</name>
<gene>
    <name evidence="1" type="ORF">LOC62_03G003670</name>
</gene>
<evidence type="ECO:0000313" key="2">
    <source>
        <dbReference type="Proteomes" id="UP000827549"/>
    </source>
</evidence>
<reference evidence="1" key="1">
    <citation type="submission" date="2023-10" db="EMBL/GenBank/DDBJ databases">
        <authorList>
            <person name="Noh H."/>
        </authorList>
    </citation>
    <scope>NUCLEOTIDE SEQUENCE</scope>
    <source>
        <strain evidence="1">DUCC4014</strain>
    </source>
</reference>
<sequence>MSSGRTTSCVSSDDASAERSYGDLWRFLSDGLVRRSVGPVAERGNVLKLRCAVGRSGSAPSISSGSVVHSPRVTACDGIAAGDAPVCLGRTMSLRSGTCVAGSVRSAIGERGMSAALTCRMSTVSILRSDGLGWLSAEDVPVVALGGEVGHEDVGVLVLGDWGALGRLALEAGERGGSGCGCGLGGHLEVHWRRPVARHGHGLALVRLKGSGGGWSRGAQ</sequence>
<dbReference type="GeneID" id="87806911"/>
<dbReference type="AlphaFoldDB" id="A0AAF1BQ11"/>
<proteinExistence type="predicted"/>
<dbReference type="RefSeq" id="XP_062626190.1">
    <property type="nucleotide sequence ID" value="XM_062770205.1"/>
</dbReference>
<protein>
    <submittedName>
        <fullName evidence="1">Uncharacterized protein</fullName>
    </submittedName>
</protein>
<keyword evidence="2" id="KW-1185">Reference proteome</keyword>
<dbReference type="EMBL" id="CP086716">
    <property type="protein sequence ID" value="WOO80158.1"/>
    <property type="molecule type" value="Genomic_DNA"/>
</dbReference>
<accession>A0AAF1BQ11</accession>
<evidence type="ECO:0000313" key="1">
    <source>
        <dbReference type="EMBL" id="WOO80158.1"/>
    </source>
</evidence>
<dbReference type="Proteomes" id="UP000827549">
    <property type="component" value="Chromosome 3"/>
</dbReference>